<reference evidence="1 2" key="1">
    <citation type="journal article" date="2021" name="Nat. Plants">
        <title>The Taxus genome provides insights into paclitaxel biosynthesis.</title>
        <authorList>
            <person name="Xiong X."/>
            <person name="Gou J."/>
            <person name="Liao Q."/>
            <person name="Li Y."/>
            <person name="Zhou Q."/>
            <person name="Bi G."/>
            <person name="Li C."/>
            <person name="Du R."/>
            <person name="Wang X."/>
            <person name="Sun T."/>
            <person name="Guo L."/>
            <person name="Liang H."/>
            <person name="Lu P."/>
            <person name="Wu Y."/>
            <person name="Zhang Z."/>
            <person name="Ro D.K."/>
            <person name="Shang Y."/>
            <person name="Huang S."/>
            <person name="Yan J."/>
        </authorList>
    </citation>
    <scope>NUCLEOTIDE SEQUENCE [LARGE SCALE GENOMIC DNA]</scope>
    <source>
        <strain evidence="1">Ta-2019</strain>
    </source>
</reference>
<dbReference type="AlphaFoldDB" id="A0AA38F7V0"/>
<evidence type="ECO:0000313" key="2">
    <source>
        <dbReference type="Proteomes" id="UP000824469"/>
    </source>
</evidence>
<comment type="caution">
    <text evidence="1">The sequence shown here is derived from an EMBL/GenBank/DDBJ whole genome shotgun (WGS) entry which is preliminary data.</text>
</comment>
<sequence length="76" mass="8237">RDHAQTQSQGYLTQRDQARAQVQVITIERDREAAALRQAQADIGSLTGQRDVSLQVALTSGDADLIRDAMRSGGEA</sequence>
<dbReference type="EMBL" id="JAHRHJ020000011">
    <property type="protein sequence ID" value="KAH9295989.1"/>
    <property type="molecule type" value="Genomic_DNA"/>
</dbReference>
<feature type="non-terminal residue" evidence="1">
    <location>
        <position position="76"/>
    </location>
</feature>
<proteinExistence type="predicted"/>
<dbReference type="Proteomes" id="UP000824469">
    <property type="component" value="Unassembled WGS sequence"/>
</dbReference>
<protein>
    <submittedName>
        <fullName evidence="1">Uncharacterized protein</fullName>
    </submittedName>
</protein>
<keyword evidence="2" id="KW-1185">Reference proteome</keyword>
<gene>
    <name evidence="1" type="ORF">KI387_039577</name>
</gene>
<feature type="non-terminal residue" evidence="1">
    <location>
        <position position="1"/>
    </location>
</feature>
<name>A0AA38F7V0_TAXCH</name>
<evidence type="ECO:0000313" key="1">
    <source>
        <dbReference type="EMBL" id="KAH9295989.1"/>
    </source>
</evidence>
<accession>A0AA38F7V0</accession>
<organism evidence="1 2">
    <name type="scientific">Taxus chinensis</name>
    <name type="common">Chinese yew</name>
    <name type="synonym">Taxus wallichiana var. chinensis</name>
    <dbReference type="NCBI Taxonomy" id="29808"/>
    <lineage>
        <taxon>Eukaryota</taxon>
        <taxon>Viridiplantae</taxon>
        <taxon>Streptophyta</taxon>
        <taxon>Embryophyta</taxon>
        <taxon>Tracheophyta</taxon>
        <taxon>Spermatophyta</taxon>
        <taxon>Pinopsida</taxon>
        <taxon>Pinidae</taxon>
        <taxon>Conifers II</taxon>
        <taxon>Cupressales</taxon>
        <taxon>Taxaceae</taxon>
        <taxon>Taxus</taxon>
    </lineage>
</organism>